<accession>A0A098EA52</accession>
<comment type="similarity">
    <text evidence="1">Belongs to the ABC transporter superfamily.</text>
</comment>
<dbReference type="PROSITE" id="PS50893">
    <property type="entry name" value="ABC_TRANSPORTER_2"/>
    <property type="match status" value="1"/>
</dbReference>
<dbReference type="SMART" id="SM00382">
    <property type="entry name" value="AAA"/>
    <property type="match status" value="1"/>
</dbReference>
<keyword evidence="4 7" id="KW-0067">ATP-binding</keyword>
<dbReference type="SUPFAM" id="SSF52540">
    <property type="entry name" value="P-loop containing nucleoside triphosphate hydrolases"/>
    <property type="match status" value="1"/>
</dbReference>
<gene>
    <name evidence="7" type="ORF">MSIBF_A1750008</name>
</gene>
<name>A0A098EA52_9ZZZZ</name>
<protein>
    <submittedName>
        <fullName evidence="7">Bacitracin transport ATP-binding protein BcrA</fullName>
    </submittedName>
</protein>
<evidence type="ECO:0000256" key="3">
    <source>
        <dbReference type="ARBA" id="ARBA00022741"/>
    </source>
</evidence>
<dbReference type="CDD" id="cd03230">
    <property type="entry name" value="ABC_DR_subfamily_A"/>
    <property type="match status" value="1"/>
</dbReference>
<keyword evidence="3" id="KW-0547">Nucleotide-binding</keyword>
<dbReference type="InterPro" id="IPR027417">
    <property type="entry name" value="P-loop_NTPase"/>
</dbReference>
<sequence length="260" mass="28649">MENNTNEGLNDKGINNKETKETTNTTKNEVILECKNLTKDFDGFKALQNLNLTVYKGEIFAFIGANGAGKTTTMNILVGLIEPTEGDAIINGYSIVNNPIDVKRSIGFLPESVYLYSSLTARQNVRYIADLNGGVEEKKIDEVLDKVGLQSAKDRKAGTFSKGMRQRLGVACVLVKNPKVLFLDEPTSGLDPTGKTDIQNLLRNLSKEGMTIFYSSHILGEVEDIANKVGILHNGKLQKILEGKDIEKVAEIYKEITSIY</sequence>
<dbReference type="Gene3D" id="3.40.50.300">
    <property type="entry name" value="P-loop containing nucleotide triphosphate hydrolases"/>
    <property type="match status" value="1"/>
</dbReference>
<organism evidence="7">
    <name type="scientific">groundwater metagenome</name>
    <dbReference type="NCBI Taxonomy" id="717931"/>
    <lineage>
        <taxon>unclassified sequences</taxon>
        <taxon>metagenomes</taxon>
        <taxon>ecological metagenomes</taxon>
    </lineage>
</organism>
<dbReference type="AlphaFoldDB" id="A0A098EA52"/>
<dbReference type="GO" id="GO:0016887">
    <property type="term" value="F:ATP hydrolysis activity"/>
    <property type="evidence" value="ECO:0007669"/>
    <property type="project" value="InterPro"/>
</dbReference>
<dbReference type="GO" id="GO:0005524">
    <property type="term" value="F:ATP binding"/>
    <property type="evidence" value="ECO:0007669"/>
    <property type="project" value="UniProtKB-KW"/>
</dbReference>
<dbReference type="Pfam" id="PF00005">
    <property type="entry name" value="ABC_tran"/>
    <property type="match status" value="1"/>
</dbReference>
<dbReference type="InterPro" id="IPR003439">
    <property type="entry name" value="ABC_transporter-like_ATP-bd"/>
</dbReference>
<evidence type="ECO:0000256" key="5">
    <source>
        <dbReference type="SAM" id="MobiDB-lite"/>
    </source>
</evidence>
<evidence type="ECO:0000259" key="6">
    <source>
        <dbReference type="PROSITE" id="PS50893"/>
    </source>
</evidence>
<keyword evidence="2" id="KW-0813">Transport</keyword>
<dbReference type="PANTHER" id="PTHR43335:SF4">
    <property type="entry name" value="ABC TRANSPORTER, ATP-BINDING PROTEIN"/>
    <property type="match status" value="1"/>
</dbReference>
<feature type="region of interest" description="Disordered" evidence="5">
    <location>
        <begin position="1"/>
        <end position="21"/>
    </location>
</feature>
<proteinExistence type="inferred from homology"/>
<dbReference type="InterPro" id="IPR017871">
    <property type="entry name" value="ABC_transporter-like_CS"/>
</dbReference>
<feature type="domain" description="ABC transporter" evidence="6">
    <location>
        <begin position="32"/>
        <end position="259"/>
    </location>
</feature>
<dbReference type="PANTHER" id="PTHR43335">
    <property type="entry name" value="ABC TRANSPORTER, ATP-BINDING PROTEIN"/>
    <property type="match status" value="1"/>
</dbReference>
<dbReference type="EMBL" id="CCXY01000085">
    <property type="protein sequence ID" value="CEG11865.1"/>
    <property type="molecule type" value="Genomic_DNA"/>
</dbReference>
<dbReference type="PROSITE" id="PS00211">
    <property type="entry name" value="ABC_TRANSPORTER_1"/>
    <property type="match status" value="1"/>
</dbReference>
<evidence type="ECO:0000256" key="2">
    <source>
        <dbReference type="ARBA" id="ARBA00022448"/>
    </source>
</evidence>
<dbReference type="InterPro" id="IPR003593">
    <property type="entry name" value="AAA+_ATPase"/>
</dbReference>
<reference evidence="7" key="1">
    <citation type="submission" date="2014-09" db="EMBL/GenBank/DDBJ databases">
        <authorList>
            <person name="Probst J Alexander"/>
        </authorList>
    </citation>
    <scope>NUCLEOTIDE SEQUENCE</scope>
</reference>
<evidence type="ECO:0000256" key="4">
    <source>
        <dbReference type="ARBA" id="ARBA00022840"/>
    </source>
</evidence>
<evidence type="ECO:0000256" key="1">
    <source>
        <dbReference type="ARBA" id="ARBA00005417"/>
    </source>
</evidence>
<evidence type="ECO:0000313" key="7">
    <source>
        <dbReference type="EMBL" id="CEG11865.1"/>
    </source>
</evidence>